<organism evidence="1">
    <name type="scientific">Anguilla anguilla</name>
    <name type="common">European freshwater eel</name>
    <name type="synonym">Muraena anguilla</name>
    <dbReference type="NCBI Taxonomy" id="7936"/>
    <lineage>
        <taxon>Eukaryota</taxon>
        <taxon>Metazoa</taxon>
        <taxon>Chordata</taxon>
        <taxon>Craniata</taxon>
        <taxon>Vertebrata</taxon>
        <taxon>Euteleostomi</taxon>
        <taxon>Actinopterygii</taxon>
        <taxon>Neopterygii</taxon>
        <taxon>Teleostei</taxon>
        <taxon>Anguilliformes</taxon>
        <taxon>Anguillidae</taxon>
        <taxon>Anguilla</taxon>
    </lineage>
</organism>
<accession>A0A0E9TH05</accession>
<reference evidence="1" key="1">
    <citation type="submission" date="2014-11" db="EMBL/GenBank/DDBJ databases">
        <authorList>
            <person name="Amaro Gonzalez C."/>
        </authorList>
    </citation>
    <scope>NUCLEOTIDE SEQUENCE</scope>
</reference>
<evidence type="ECO:0000313" key="1">
    <source>
        <dbReference type="EMBL" id="JAH52954.1"/>
    </source>
</evidence>
<dbReference type="EMBL" id="GBXM01055623">
    <property type="protein sequence ID" value="JAH52954.1"/>
    <property type="molecule type" value="Transcribed_RNA"/>
</dbReference>
<reference evidence="1" key="2">
    <citation type="journal article" date="2015" name="Fish Shellfish Immunol.">
        <title>Early steps in the European eel (Anguilla anguilla)-Vibrio vulnificus interaction in the gills: Role of the RtxA13 toxin.</title>
        <authorList>
            <person name="Callol A."/>
            <person name="Pajuelo D."/>
            <person name="Ebbesson L."/>
            <person name="Teles M."/>
            <person name="MacKenzie S."/>
            <person name="Amaro C."/>
        </authorList>
    </citation>
    <scope>NUCLEOTIDE SEQUENCE</scope>
</reference>
<sequence>MQQSRLFNSESYYIILDSPKSVGSGAC</sequence>
<name>A0A0E9TH05_ANGAN</name>
<dbReference type="AlphaFoldDB" id="A0A0E9TH05"/>
<protein>
    <submittedName>
        <fullName evidence="1">Uncharacterized protein</fullName>
    </submittedName>
</protein>
<proteinExistence type="predicted"/>